<dbReference type="InterPro" id="IPR001345">
    <property type="entry name" value="PG/BPGM_mutase_AS"/>
</dbReference>
<accession>A0A840UY27</accession>
<evidence type="ECO:0000256" key="1">
    <source>
        <dbReference type="PIRSR" id="PIRSR613078-1"/>
    </source>
</evidence>
<dbReference type="EMBL" id="JACHFH010000040">
    <property type="protein sequence ID" value="MBB5337285.1"/>
    <property type="molecule type" value="Genomic_DNA"/>
</dbReference>
<dbReference type="InterPro" id="IPR029033">
    <property type="entry name" value="His_PPase_superfam"/>
</dbReference>
<gene>
    <name evidence="3" type="ORF">HNR32_002445</name>
</gene>
<sequence>MTKIILIRHGETVWNKLGKYYGWTDVDLSAKGILQAKLLADNFPVSKVDAVYASDLQRAYNTAEYIGSKFHCKVQTNKNLREMNFGKWEGLVYQDVLAQWPAEVEKFIEHPDKVRIPGGETFVQVQQRVMNSMHNIVAVNNNKTVVVVVHGVVIAVTLAAVLGVDLQYLGNFQQSNTGINILGYDKEKWQVQLINGTAHL</sequence>
<dbReference type="SUPFAM" id="SSF53254">
    <property type="entry name" value="Phosphoglycerate mutase-like"/>
    <property type="match status" value="1"/>
</dbReference>
<dbReference type="EC" id="3.1.3.73" evidence="3"/>
<name>A0A840UY27_9FIRM</name>
<dbReference type="RefSeq" id="WP_183863000.1">
    <property type="nucleotide sequence ID" value="NZ_JACHFH010000040.1"/>
</dbReference>
<dbReference type="AlphaFoldDB" id="A0A840UY27"/>
<dbReference type="Gene3D" id="3.40.50.1240">
    <property type="entry name" value="Phosphoglycerate mutase-like"/>
    <property type="match status" value="1"/>
</dbReference>
<dbReference type="GO" id="GO:0043755">
    <property type="term" value="F:alpha-ribazole phosphatase activity"/>
    <property type="evidence" value="ECO:0007669"/>
    <property type="project" value="UniProtKB-EC"/>
</dbReference>
<comment type="caution">
    <text evidence="3">The sequence shown here is derived from an EMBL/GenBank/DDBJ whole genome shotgun (WGS) entry which is preliminary data.</text>
</comment>
<reference evidence="3 4" key="1">
    <citation type="submission" date="2020-08" db="EMBL/GenBank/DDBJ databases">
        <title>Genomic Encyclopedia of Type Strains, Phase IV (KMG-IV): sequencing the most valuable type-strain genomes for metagenomic binning, comparative biology and taxonomic classification.</title>
        <authorList>
            <person name="Goeker M."/>
        </authorList>
    </citation>
    <scope>NUCLEOTIDE SEQUENCE [LARGE SCALE GENOMIC DNA]</scope>
    <source>
        <strain evidence="3 4">DSM 24661</strain>
    </source>
</reference>
<evidence type="ECO:0000313" key="4">
    <source>
        <dbReference type="Proteomes" id="UP000559117"/>
    </source>
</evidence>
<keyword evidence="3" id="KW-0378">Hydrolase</keyword>
<organism evidence="3 4">
    <name type="scientific">Pectinatus brassicae</name>
    <dbReference type="NCBI Taxonomy" id="862415"/>
    <lineage>
        <taxon>Bacteria</taxon>
        <taxon>Bacillati</taxon>
        <taxon>Bacillota</taxon>
        <taxon>Negativicutes</taxon>
        <taxon>Selenomonadales</taxon>
        <taxon>Selenomonadaceae</taxon>
        <taxon>Pectinatus</taxon>
    </lineage>
</organism>
<dbReference type="InterPro" id="IPR013078">
    <property type="entry name" value="His_Pase_superF_clade-1"/>
</dbReference>
<dbReference type="SMART" id="SM00855">
    <property type="entry name" value="PGAM"/>
    <property type="match status" value="1"/>
</dbReference>
<dbReference type="InterPro" id="IPR050275">
    <property type="entry name" value="PGM_Phosphatase"/>
</dbReference>
<keyword evidence="4" id="KW-1185">Reference proteome</keyword>
<feature type="active site" description="Tele-phosphohistidine intermediate" evidence="1">
    <location>
        <position position="9"/>
    </location>
</feature>
<dbReference type="PROSITE" id="PS00175">
    <property type="entry name" value="PG_MUTASE"/>
    <property type="match status" value="1"/>
</dbReference>
<dbReference type="CDD" id="cd07067">
    <property type="entry name" value="HP_PGM_like"/>
    <property type="match status" value="1"/>
</dbReference>
<dbReference type="Proteomes" id="UP000559117">
    <property type="component" value="Unassembled WGS sequence"/>
</dbReference>
<protein>
    <submittedName>
        <fullName evidence="3">Alpha-ribazole phosphatase</fullName>
        <ecNumber evidence="3">3.1.3.73</ecNumber>
    </submittedName>
</protein>
<dbReference type="PANTHER" id="PTHR48100">
    <property type="entry name" value="BROAD-SPECIFICITY PHOSPHATASE YOR283W-RELATED"/>
    <property type="match status" value="1"/>
</dbReference>
<feature type="active site" description="Proton donor/acceptor" evidence="1">
    <location>
        <position position="82"/>
    </location>
</feature>
<evidence type="ECO:0000313" key="3">
    <source>
        <dbReference type="EMBL" id="MBB5337285.1"/>
    </source>
</evidence>
<proteinExistence type="predicted"/>
<dbReference type="PIRSF" id="PIRSF000709">
    <property type="entry name" value="6PFK_2-Ptase"/>
    <property type="match status" value="1"/>
</dbReference>
<dbReference type="Pfam" id="PF00300">
    <property type="entry name" value="His_Phos_1"/>
    <property type="match status" value="1"/>
</dbReference>
<feature type="binding site" evidence="2">
    <location>
        <begin position="8"/>
        <end position="15"/>
    </location>
    <ligand>
        <name>substrate</name>
    </ligand>
</feature>
<feature type="binding site" evidence="2">
    <location>
        <position position="58"/>
    </location>
    <ligand>
        <name>substrate</name>
    </ligand>
</feature>
<evidence type="ECO:0000256" key="2">
    <source>
        <dbReference type="PIRSR" id="PIRSR613078-2"/>
    </source>
</evidence>